<dbReference type="Pfam" id="PF08311">
    <property type="entry name" value="Mad3_BUB1_I"/>
    <property type="match status" value="1"/>
</dbReference>
<dbReference type="Gene3D" id="1.10.510.10">
    <property type="entry name" value="Transferase(Phosphotransferase) domain 1"/>
    <property type="match status" value="1"/>
</dbReference>
<dbReference type="InterPro" id="IPR015661">
    <property type="entry name" value="Bub1/Mad3"/>
</dbReference>
<name>A0A068VGD9_COFCA</name>
<dbReference type="OrthoDB" id="248495at2759"/>
<protein>
    <submittedName>
        <fullName evidence="2">DH200=94 genomic scaffold, scaffold_670</fullName>
    </submittedName>
</protein>
<proteinExistence type="predicted"/>
<dbReference type="InParanoid" id="A0A068VGD9"/>
<evidence type="ECO:0000313" key="2">
    <source>
        <dbReference type="EMBL" id="CDP19771.1"/>
    </source>
</evidence>
<reference evidence="3" key="1">
    <citation type="journal article" date="2014" name="Science">
        <title>The coffee genome provides insight into the convergent evolution of caffeine biosynthesis.</title>
        <authorList>
            <person name="Denoeud F."/>
            <person name="Carretero-Paulet L."/>
            <person name="Dereeper A."/>
            <person name="Droc G."/>
            <person name="Guyot R."/>
            <person name="Pietrella M."/>
            <person name="Zheng C."/>
            <person name="Alberti A."/>
            <person name="Anthony F."/>
            <person name="Aprea G."/>
            <person name="Aury J.M."/>
            <person name="Bento P."/>
            <person name="Bernard M."/>
            <person name="Bocs S."/>
            <person name="Campa C."/>
            <person name="Cenci A."/>
            <person name="Combes M.C."/>
            <person name="Crouzillat D."/>
            <person name="Da Silva C."/>
            <person name="Daddiego L."/>
            <person name="De Bellis F."/>
            <person name="Dussert S."/>
            <person name="Garsmeur O."/>
            <person name="Gayraud T."/>
            <person name="Guignon V."/>
            <person name="Jahn K."/>
            <person name="Jamilloux V."/>
            <person name="Joet T."/>
            <person name="Labadie K."/>
            <person name="Lan T."/>
            <person name="Leclercq J."/>
            <person name="Lepelley M."/>
            <person name="Leroy T."/>
            <person name="Li L.T."/>
            <person name="Librado P."/>
            <person name="Lopez L."/>
            <person name="Munoz A."/>
            <person name="Noel B."/>
            <person name="Pallavicini A."/>
            <person name="Perrotta G."/>
            <person name="Poncet V."/>
            <person name="Pot D."/>
            <person name="Priyono X."/>
            <person name="Rigoreau M."/>
            <person name="Rouard M."/>
            <person name="Rozas J."/>
            <person name="Tranchant-Dubreuil C."/>
            <person name="VanBuren R."/>
            <person name="Zhang Q."/>
            <person name="Andrade A.C."/>
            <person name="Argout X."/>
            <person name="Bertrand B."/>
            <person name="de Kochko A."/>
            <person name="Graziosi G."/>
            <person name="Henry R.J."/>
            <person name="Jayarama X."/>
            <person name="Ming R."/>
            <person name="Nagai C."/>
            <person name="Rounsley S."/>
            <person name="Sankoff D."/>
            <person name="Giuliano G."/>
            <person name="Albert V.A."/>
            <person name="Wincker P."/>
            <person name="Lashermes P."/>
        </authorList>
    </citation>
    <scope>NUCLEOTIDE SEQUENCE [LARGE SCALE GENOMIC DNA]</scope>
    <source>
        <strain evidence="3">cv. DH200-94</strain>
    </source>
</reference>
<dbReference type="Gene3D" id="1.25.40.430">
    <property type="match status" value="1"/>
</dbReference>
<dbReference type="STRING" id="49390.A0A068VGD9"/>
<dbReference type="SMART" id="SM00777">
    <property type="entry name" value="Mad3_BUB1_I"/>
    <property type="match status" value="1"/>
</dbReference>
<dbReference type="AlphaFoldDB" id="A0A068VGD9"/>
<dbReference type="GO" id="GO:0007094">
    <property type="term" value="P:mitotic spindle assembly checkpoint signaling"/>
    <property type="evidence" value="ECO:0007669"/>
    <property type="project" value="InterPro"/>
</dbReference>
<organism evidence="2 3">
    <name type="scientific">Coffea canephora</name>
    <name type="common">Robusta coffee</name>
    <dbReference type="NCBI Taxonomy" id="49390"/>
    <lineage>
        <taxon>Eukaryota</taxon>
        <taxon>Viridiplantae</taxon>
        <taxon>Streptophyta</taxon>
        <taxon>Embryophyta</taxon>
        <taxon>Tracheophyta</taxon>
        <taxon>Spermatophyta</taxon>
        <taxon>Magnoliopsida</taxon>
        <taxon>eudicotyledons</taxon>
        <taxon>Gunneridae</taxon>
        <taxon>Pentapetalae</taxon>
        <taxon>asterids</taxon>
        <taxon>lamiids</taxon>
        <taxon>Gentianales</taxon>
        <taxon>Rubiaceae</taxon>
        <taxon>Ixoroideae</taxon>
        <taxon>Gardenieae complex</taxon>
        <taxon>Bertiereae - Coffeeae clade</taxon>
        <taxon>Coffeeae</taxon>
        <taxon>Coffea</taxon>
    </lineage>
</organism>
<gene>
    <name evidence="2" type="ORF">GSCOC_T00006619001</name>
</gene>
<evidence type="ECO:0000313" key="3">
    <source>
        <dbReference type="Proteomes" id="UP000295252"/>
    </source>
</evidence>
<dbReference type="Gramene" id="CDP19771">
    <property type="protein sequence ID" value="CDP19771"/>
    <property type="gene ID" value="GSCOC_T00006619001"/>
</dbReference>
<dbReference type="Proteomes" id="UP000295252">
    <property type="component" value="Unassembled WGS sequence"/>
</dbReference>
<dbReference type="EMBL" id="HG739754">
    <property type="protein sequence ID" value="CDP19771.1"/>
    <property type="molecule type" value="Genomic_DNA"/>
</dbReference>
<dbReference type="PANTHER" id="PTHR14030:SF4">
    <property type="entry name" value="BUB1 KINASE, ISOFORM A-RELATED"/>
    <property type="match status" value="1"/>
</dbReference>
<dbReference type="PhylomeDB" id="A0A068VGD9"/>
<dbReference type="GO" id="GO:0051754">
    <property type="term" value="P:meiotic sister chromatid cohesion, centromeric"/>
    <property type="evidence" value="ECO:0007669"/>
    <property type="project" value="TreeGrafter"/>
</dbReference>
<dbReference type="InterPro" id="IPR013212">
    <property type="entry name" value="Mad3/Bub1_I"/>
</dbReference>
<keyword evidence="3" id="KW-1185">Reference proteome</keyword>
<dbReference type="GO" id="GO:0032991">
    <property type="term" value="C:protein-containing complex"/>
    <property type="evidence" value="ECO:0007669"/>
    <property type="project" value="UniProtKB-ARBA"/>
</dbReference>
<feature type="domain" description="BUB1 N-terminal" evidence="1">
    <location>
        <begin position="3"/>
        <end position="176"/>
    </location>
</feature>
<accession>A0A068VGD9</accession>
<dbReference type="GO" id="GO:0004672">
    <property type="term" value="F:protein kinase activity"/>
    <property type="evidence" value="ECO:0007669"/>
    <property type="project" value="TreeGrafter"/>
</dbReference>
<sequence>MAVISQKPGYISTATTAAAADPLLPWLWSIEKALIHETTSDLEELLSNCIKTCSNDPRYKNDVRFLKIWFLHMDRSSDHESVFREMEKNKICSSNCFLYEWYALFLEAKGKLIDAYFIYHLGISRNAEPIGRLKKAQVLFLERVSDIVMIVSVQKVVKYIISKVVQVREVSLKYLKAHVDCNPDDVVALKVSKTLPFPREFYMYRLLNMHIPESERMNFGFAHQVHLYSDYSILVSDYLAHGTLQDAINSNLVTNVAMEEELSIYYTI</sequence>
<dbReference type="PANTHER" id="PTHR14030">
    <property type="entry name" value="MITOTIC CHECKPOINT SERINE/THREONINE-PROTEIN KINASE BUB1"/>
    <property type="match status" value="1"/>
</dbReference>
<dbReference type="PROSITE" id="PS51489">
    <property type="entry name" value="BUB1_N"/>
    <property type="match status" value="1"/>
</dbReference>
<evidence type="ECO:0000259" key="1">
    <source>
        <dbReference type="PROSITE" id="PS51489"/>
    </source>
</evidence>